<dbReference type="Pfam" id="PF04326">
    <property type="entry name" value="SLFN_AlbA_2"/>
    <property type="match status" value="1"/>
</dbReference>
<dbReference type="RefSeq" id="WP_245711959.1">
    <property type="nucleotide sequence ID" value="NZ_FNOV01000015.1"/>
</dbReference>
<gene>
    <name evidence="2" type="ORF">SAMN04488069_1157</name>
</gene>
<dbReference type="Proteomes" id="UP000199249">
    <property type="component" value="Unassembled WGS sequence"/>
</dbReference>
<dbReference type="InterPro" id="IPR007421">
    <property type="entry name" value="Schlafen_AlbA_2_dom"/>
</dbReference>
<feature type="domain" description="Schlafen AlbA-2" evidence="1">
    <location>
        <begin position="6"/>
        <end position="58"/>
    </location>
</feature>
<reference evidence="3" key="1">
    <citation type="submission" date="2016-10" db="EMBL/GenBank/DDBJ databases">
        <authorList>
            <person name="Varghese N."/>
            <person name="Submissions S."/>
        </authorList>
    </citation>
    <scope>NUCLEOTIDE SEQUENCE [LARGE SCALE GENOMIC DNA]</scope>
    <source>
        <strain evidence="3">CGMCC 1.8975</strain>
    </source>
</reference>
<evidence type="ECO:0000313" key="2">
    <source>
        <dbReference type="EMBL" id="SDY83002.1"/>
    </source>
</evidence>
<dbReference type="STRING" id="651662.SAMN04488069_1157"/>
<name>A0A1H3N284_9BACT</name>
<dbReference type="Gene3D" id="3.30.950.30">
    <property type="entry name" value="Schlafen, AAA domain"/>
    <property type="match status" value="1"/>
</dbReference>
<dbReference type="GO" id="GO:0003677">
    <property type="term" value="F:DNA binding"/>
    <property type="evidence" value="ECO:0007669"/>
    <property type="project" value="UniProtKB-KW"/>
</dbReference>
<proteinExistence type="predicted"/>
<accession>A0A1H3N284</accession>
<evidence type="ECO:0000259" key="1">
    <source>
        <dbReference type="Pfam" id="PF04326"/>
    </source>
</evidence>
<organism evidence="2 3">
    <name type="scientific">Hymenobacter psychrophilus</name>
    <dbReference type="NCBI Taxonomy" id="651662"/>
    <lineage>
        <taxon>Bacteria</taxon>
        <taxon>Pseudomonadati</taxon>
        <taxon>Bacteroidota</taxon>
        <taxon>Cytophagia</taxon>
        <taxon>Cytophagales</taxon>
        <taxon>Hymenobacteraceae</taxon>
        <taxon>Hymenobacter</taxon>
    </lineage>
</organism>
<keyword evidence="3" id="KW-1185">Reference proteome</keyword>
<dbReference type="InterPro" id="IPR038461">
    <property type="entry name" value="Schlafen_AlbA_2_dom_sf"/>
</dbReference>
<keyword evidence="2" id="KW-0238">DNA-binding</keyword>
<sequence>MSTAREQQNIEWKESWREEYFKWICGFANAQGGRIYLGKNDNGQVVGLTSIRKLLEEVSASCSKICPTRCVI</sequence>
<evidence type="ECO:0000313" key="3">
    <source>
        <dbReference type="Proteomes" id="UP000199249"/>
    </source>
</evidence>
<dbReference type="AlphaFoldDB" id="A0A1H3N284"/>
<dbReference type="EMBL" id="FNOV01000015">
    <property type="protein sequence ID" value="SDY83002.1"/>
    <property type="molecule type" value="Genomic_DNA"/>
</dbReference>
<protein>
    <submittedName>
        <fullName evidence="2">Putative DNA-binding domain-containing protein</fullName>
    </submittedName>
</protein>